<evidence type="ECO:0000259" key="3">
    <source>
        <dbReference type="Pfam" id="PF23571"/>
    </source>
</evidence>
<evidence type="ECO:0000259" key="4">
    <source>
        <dbReference type="Pfam" id="PF23572"/>
    </source>
</evidence>
<keyword evidence="2" id="KW-0436">Ligase</keyword>
<dbReference type="Proteomes" id="UP000325081">
    <property type="component" value="Unassembled WGS sequence"/>
</dbReference>
<comment type="caution">
    <text evidence="5">The sequence shown here is derived from an EMBL/GenBank/DDBJ whole genome shotgun (WGS) entry which is preliminary data.</text>
</comment>
<dbReference type="AlphaFoldDB" id="A0A5A7R6A9"/>
<gene>
    <name evidence="5" type="ORF">STAS_30515</name>
</gene>
<dbReference type="Pfam" id="PF03321">
    <property type="entry name" value="GH3"/>
    <property type="match status" value="1"/>
</dbReference>
<evidence type="ECO:0000313" key="5">
    <source>
        <dbReference type="EMBL" id="GER53029.1"/>
    </source>
</evidence>
<feature type="domain" description="GH3 middle" evidence="3">
    <location>
        <begin position="346"/>
        <end position="414"/>
    </location>
</feature>
<dbReference type="GO" id="GO:0016881">
    <property type="term" value="F:acid-amino acid ligase activity"/>
    <property type="evidence" value="ECO:0007669"/>
    <property type="project" value="TreeGrafter"/>
</dbReference>
<dbReference type="InterPro" id="IPR055377">
    <property type="entry name" value="GH3_M"/>
</dbReference>
<accession>A0A5A7R6A9</accession>
<proteinExistence type="inferred from homology"/>
<name>A0A5A7R6A9_STRAF</name>
<dbReference type="GO" id="GO:0005737">
    <property type="term" value="C:cytoplasm"/>
    <property type="evidence" value="ECO:0007669"/>
    <property type="project" value="TreeGrafter"/>
</dbReference>
<keyword evidence="6" id="KW-1185">Reference proteome</keyword>
<reference evidence="6" key="1">
    <citation type="journal article" date="2019" name="Curr. Biol.">
        <title>Genome Sequence of Striga asiatica Provides Insight into the Evolution of Plant Parasitism.</title>
        <authorList>
            <person name="Yoshida S."/>
            <person name="Kim S."/>
            <person name="Wafula E.K."/>
            <person name="Tanskanen J."/>
            <person name="Kim Y.M."/>
            <person name="Honaas L."/>
            <person name="Yang Z."/>
            <person name="Spallek T."/>
            <person name="Conn C.E."/>
            <person name="Ichihashi Y."/>
            <person name="Cheong K."/>
            <person name="Cui S."/>
            <person name="Der J.P."/>
            <person name="Gundlach H."/>
            <person name="Jiao Y."/>
            <person name="Hori C."/>
            <person name="Ishida J.K."/>
            <person name="Kasahara H."/>
            <person name="Kiba T."/>
            <person name="Kim M.S."/>
            <person name="Koo N."/>
            <person name="Laohavisit A."/>
            <person name="Lee Y.H."/>
            <person name="Lumba S."/>
            <person name="McCourt P."/>
            <person name="Mortimer J.C."/>
            <person name="Mutuku J.M."/>
            <person name="Nomura T."/>
            <person name="Sasaki-Sekimoto Y."/>
            <person name="Seto Y."/>
            <person name="Wang Y."/>
            <person name="Wakatake T."/>
            <person name="Sakakibara H."/>
            <person name="Demura T."/>
            <person name="Yamaguchi S."/>
            <person name="Yoneyama K."/>
            <person name="Manabe R.I."/>
            <person name="Nelson D.C."/>
            <person name="Schulman A.H."/>
            <person name="Timko M.P."/>
            <person name="dePamphilis C.W."/>
            <person name="Choi D."/>
            <person name="Shirasu K."/>
        </authorList>
    </citation>
    <scope>NUCLEOTIDE SEQUENCE [LARGE SCALE GENOMIC DNA]</scope>
    <source>
        <strain evidence="6">cv. UVA1</strain>
    </source>
</reference>
<dbReference type="Pfam" id="PF23571">
    <property type="entry name" value="GH3_M"/>
    <property type="match status" value="1"/>
</dbReference>
<dbReference type="InterPro" id="IPR004993">
    <property type="entry name" value="GH3"/>
</dbReference>
<dbReference type="EMBL" id="BKCP01010514">
    <property type="protein sequence ID" value="GER53029.1"/>
    <property type="molecule type" value="Genomic_DNA"/>
</dbReference>
<evidence type="ECO:0000313" key="6">
    <source>
        <dbReference type="Proteomes" id="UP000325081"/>
    </source>
</evidence>
<dbReference type="PANTHER" id="PTHR31901:SF96">
    <property type="entry name" value="INDOLE-3-ACETIC ACID-AMIDO SYNTHETASE GH3.1-RELATED"/>
    <property type="match status" value="1"/>
</dbReference>
<protein>
    <submittedName>
        <fullName evidence="5">Auxin-responsive GH3 family protein</fullName>
    </submittedName>
</protein>
<dbReference type="Pfam" id="PF23572">
    <property type="entry name" value="GH3_C"/>
    <property type="match status" value="1"/>
</dbReference>
<sequence>MSATSLFWSSLTGLQLIEEVTQKADEVQEQVLAQILAQNASTEYLTGFGLNGSTDREAFKSKIPMTTYKDLQPLIKRIADGDRSPILCAQPISTFLISSGTTSGDPKLIPSNKDMLNRGSLTIGLTESVLNQHFEGLDKGKGLNFMFTRAESKTQGGVTVQTALTYLYKSEEFKKHNEDTFTSPTEAVICSDSFQSMYAQMLCGLYAREQVFWLGKLFAYGFVRAIKFLEHNWQQLTHDIRTGSLDPKVTDPAIRDCMPRVARPDPDLADFIARECARDDWAGIIPRIWPNAKYLNTIVTGPMAQYIPTLEYYGGGLPIVSMAYASSECFLGINLDPTCRPSEVSYTFMPCMAYFEFFPADDRSEPVDLVNVEVGKEYEVVVTTFSGLYRYQLGDIVQASGFHNSAPKFRFVRRKDVLLNIDWENTKETELQEAVEKAARLLLPHGIRVLDYTSRVDPTTVPAHYVVYWELLNERESNDQPRAVWEECCVAMEESFNWVYRMLRDSSIGPLEIRVVKDGTFEEVMEWAVSRGASLGQFKVPRCVSQREMVELLDSRVVASYFRPPLSDQPTEPRY</sequence>
<dbReference type="PANTHER" id="PTHR31901">
    <property type="entry name" value="GH3 DOMAIN-CONTAINING PROTEIN"/>
    <property type="match status" value="1"/>
</dbReference>
<dbReference type="InterPro" id="IPR055378">
    <property type="entry name" value="GH3_C"/>
</dbReference>
<comment type="similarity">
    <text evidence="1">Belongs to the IAA-amido conjugating enzyme family.</text>
</comment>
<evidence type="ECO:0000256" key="1">
    <source>
        <dbReference type="ARBA" id="ARBA00008068"/>
    </source>
</evidence>
<feature type="domain" description="GH3 C-terminal" evidence="4">
    <location>
        <begin position="430"/>
        <end position="548"/>
    </location>
</feature>
<dbReference type="OrthoDB" id="10004661at2759"/>
<organism evidence="5 6">
    <name type="scientific">Striga asiatica</name>
    <name type="common">Asiatic witchweed</name>
    <name type="synonym">Buchnera asiatica</name>
    <dbReference type="NCBI Taxonomy" id="4170"/>
    <lineage>
        <taxon>Eukaryota</taxon>
        <taxon>Viridiplantae</taxon>
        <taxon>Streptophyta</taxon>
        <taxon>Embryophyta</taxon>
        <taxon>Tracheophyta</taxon>
        <taxon>Spermatophyta</taxon>
        <taxon>Magnoliopsida</taxon>
        <taxon>eudicotyledons</taxon>
        <taxon>Gunneridae</taxon>
        <taxon>Pentapetalae</taxon>
        <taxon>asterids</taxon>
        <taxon>lamiids</taxon>
        <taxon>Lamiales</taxon>
        <taxon>Orobanchaceae</taxon>
        <taxon>Buchnereae</taxon>
        <taxon>Striga</taxon>
    </lineage>
</organism>
<evidence type="ECO:0000256" key="2">
    <source>
        <dbReference type="ARBA" id="ARBA00022598"/>
    </source>
</evidence>